<dbReference type="RefSeq" id="WP_163053382.1">
    <property type="nucleotide sequence ID" value="NZ_JAAGLI010000113.1"/>
</dbReference>
<dbReference type="Gene3D" id="3.40.50.720">
    <property type="entry name" value="NAD(P)-binding Rossmann-like Domain"/>
    <property type="match status" value="1"/>
</dbReference>
<dbReference type="Gene3D" id="3.90.25.10">
    <property type="entry name" value="UDP-galactose 4-epimerase, domain 1"/>
    <property type="match status" value="1"/>
</dbReference>
<evidence type="ECO:0000313" key="2">
    <source>
        <dbReference type="EMBL" id="NEA21778.1"/>
    </source>
</evidence>
<dbReference type="InterPro" id="IPR016040">
    <property type="entry name" value="NAD(P)-bd_dom"/>
</dbReference>
<dbReference type="SUPFAM" id="SSF51735">
    <property type="entry name" value="NAD(P)-binding Rossmann-fold domains"/>
    <property type="match status" value="1"/>
</dbReference>
<reference evidence="2 3" key="1">
    <citation type="submission" date="2020-01" db="EMBL/GenBank/DDBJ databases">
        <title>Insect and environment-associated Actinomycetes.</title>
        <authorList>
            <person name="Currrie C."/>
            <person name="Chevrette M."/>
            <person name="Carlson C."/>
            <person name="Stubbendieck R."/>
            <person name="Wendt-Pienkowski E."/>
        </authorList>
    </citation>
    <scope>NUCLEOTIDE SEQUENCE [LARGE SCALE GENOMIC DNA]</scope>
    <source>
        <strain evidence="2 3">SID10258</strain>
    </source>
</reference>
<evidence type="ECO:0000313" key="3">
    <source>
        <dbReference type="Proteomes" id="UP000475532"/>
    </source>
</evidence>
<gene>
    <name evidence="2" type="ORF">G3I70_04595</name>
</gene>
<dbReference type="Proteomes" id="UP000475532">
    <property type="component" value="Unassembled WGS sequence"/>
</dbReference>
<sequence>MIFVAGATGNVGSEVVRAVAAAGAPVRALVRDPGKARLPEGAVAVSGDLDRPDTLAGALKDVRAAFLLPGHADMPGLLAEVRRAGVEHVVLLSGGSAGSGDMANAVTRYMAQSEAAVRESGVPWTFLRPSGFMSNALRWLPQIQAGDEVRVPFPNVAVACVDPFDLGAVAARALLGDGYRGEILWPTGPEALLPADQVAVLARVLGRDLRAVGLADEEARAEMTAAMPAEYVDAFFDFYVDGSLDESIVRPTVQEVTGRAPRTFEQWANAHADRFRPMQGNDS</sequence>
<protein>
    <submittedName>
        <fullName evidence="2">NAD(P)H-binding protein</fullName>
    </submittedName>
</protein>
<dbReference type="EMBL" id="JAAGLI010000113">
    <property type="protein sequence ID" value="NEA21778.1"/>
    <property type="molecule type" value="Genomic_DNA"/>
</dbReference>
<dbReference type="AlphaFoldDB" id="A0A6L9Q9R2"/>
<dbReference type="InterPro" id="IPR036291">
    <property type="entry name" value="NAD(P)-bd_dom_sf"/>
</dbReference>
<dbReference type="InterPro" id="IPR051604">
    <property type="entry name" value="Ergot_Alk_Oxidoreductase"/>
</dbReference>
<evidence type="ECO:0000259" key="1">
    <source>
        <dbReference type="Pfam" id="PF13460"/>
    </source>
</evidence>
<name>A0A6L9Q9R2_9ACTN</name>
<dbReference type="Pfam" id="PF13460">
    <property type="entry name" value="NAD_binding_10"/>
    <property type="match status" value="1"/>
</dbReference>
<accession>A0A6L9Q9R2</accession>
<proteinExistence type="predicted"/>
<feature type="domain" description="NAD(P)-binding" evidence="1">
    <location>
        <begin position="6"/>
        <end position="136"/>
    </location>
</feature>
<dbReference type="PANTHER" id="PTHR43162">
    <property type="match status" value="1"/>
</dbReference>
<dbReference type="PANTHER" id="PTHR43162:SF1">
    <property type="entry name" value="PRESTALK A DIFFERENTIATION PROTEIN A"/>
    <property type="match status" value="1"/>
</dbReference>
<organism evidence="2 3">
    <name type="scientific">Actinomadura bangladeshensis</name>
    <dbReference type="NCBI Taxonomy" id="453573"/>
    <lineage>
        <taxon>Bacteria</taxon>
        <taxon>Bacillati</taxon>
        <taxon>Actinomycetota</taxon>
        <taxon>Actinomycetes</taxon>
        <taxon>Streptosporangiales</taxon>
        <taxon>Thermomonosporaceae</taxon>
        <taxon>Actinomadura</taxon>
    </lineage>
</organism>
<comment type="caution">
    <text evidence="2">The sequence shown here is derived from an EMBL/GenBank/DDBJ whole genome shotgun (WGS) entry which is preliminary data.</text>
</comment>